<dbReference type="GO" id="GO:0006412">
    <property type="term" value="P:translation"/>
    <property type="evidence" value="ECO:0007669"/>
    <property type="project" value="InterPro"/>
</dbReference>
<dbReference type="GO" id="GO:0003735">
    <property type="term" value="F:structural constituent of ribosome"/>
    <property type="evidence" value="ECO:0007669"/>
    <property type="project" value="InterPro"/>
</dbReference>
<name>A0A212CPC2_CEREH</name>
<evidence type="ECO:0000313" key="5">
    <source>
        <dbReference type="Proteomes" id="UP000242450"/>
    </source>
</evidence>
<keyword evidence="1" id="KW-0963">Cytoplasm</keyword>
<keyword evidence="3" id="KW-0687">Ribonucleoprotein</keyword>
<evidence type="ECO:0000256" key="2">
    <source>
        <dbReference type="ARBA" id="ARBA00022980"/>
    </source>
</evidence>
<dbReference type="Proteomes" id="UP000242450">
    <property type="component" value="Chromosome 15"/>
</dbReference>
<dbReference type="EMBL" id="MKHE01000015">
    <property type="protein sequence ID" value="OWK07823.1"/>
    <property type="molecule type" value="Genomic_DNA"/>
</dbReference>
<accession>A0A212CPC2</accession>
<dbReference type="InterPro" id="IPR001593">
    <property type="entry name" value="Ribosomal_eS1"/>
</dbReference>
<organism evidence="4 5">
    <name type="scientific">Cervus elaphus hippelaphus</name>
    <name type="common">European red deer</name>
    <dbReference type="NCBI Taxonomy" id="46360"/>
    <lineage>
        <taxon>Eukaryota</taxon>
        <taxon>Metazoa</taxon>
        <taxon>Chordata</taxon>
        <taxon>Craniata</taxon>
        <taxon>Vertebrata</taxon>
        <taxon>Euteleostomi</taxon>
        <taxon>Mammalia</taxon>
        <taxon>Eutheria</taxon>
        <taxon>Laurasiatheria</taxon>
        <taxon>Artiodactyla</taxon>
        <taxon>Ruminantia</taxon>
        <taxon>Pecora</taxon>
        <taxon>Cervidae</taxon>
        <taxon>Cervinae</taxon>
        <taxon>Cervus</taxon>
    </lineage>
</organism>
<keyword evidence="2" id="KW-0689">Ribosomal protein</keyword>
<protein>
    <submittedName>
        <fullName evidence="4">Uncharacterized protein</fullName>
    </submittedName>
</protein>
<reference evidence="4 5" key="1">
    <citation type="journal article" date="2018" name="Mol. Genet. Genomics">
        <title>The red deer Cervus elaphus genome CerEla1.0: sequencing, annotating, genes, and chromosomes.</title>
        <authorList>
            <person name="Bana N.A."/>
            <person name="Nyiri A."/>
            <person name="Nagy J."/>
            <person name="Frank K."/>
            <person name="Nagy T."/>
            <person name="Steger V."/>
            <person name="Schiller M."/>
            <person name="Lakatos P."/>
            <person name="Sugar L."/>
            <person name="Horn P."/>
            <person name="Barta E."/>
            <person name="Orosz L."/>
        </authorList>
    </citation>
    <scope>NUCLEOTIDE SEQUENCE [LARGE SCALE GENOMIC DNA]</scope>
    <source>
        <strain evidence="4">Hungarian</strain>
    </source>
</reference>
<evidence type="ECO:0000313" key="4">
    <source>
        <dbReference type="EMBL" id="OWK07823.1"/>
    </source>
</evidence>
<evidence type="ECO:0000256" key="3">
    <source>
        <dbReference type="ARBA" id="ARBA00023274"/>
    </source>
</evidence>
<dbReference type="SMART" id="SM01397">
    <property type="entry name" value="Ribosomal_S3Ae"/>
    <property type="match status" value="1"/>
</dbReference>
<comment type="caution">
    <text evidence="4">The sequence shown here is derived from an EMBL/GenBank/DDBJ whole genome shotgun (WGS) entry which is preliminary data.</text>
</comment>
<dbReference type="OrthoDB" id="9834376at2759"/>
<sequence>MAVRGYPLRRTAHKWLQQPSVSWSPLAQLEQRRKGLYLEFIFPAVLLRPDISVLPWEEEEVSQDGGWNWNIMDVRGEDKALDSVIALVLAFQSSGISGPILLPAAFREEGLSTHSSNTLPPAWAAESNPQLVDFYGLRLKPSLRNQQEVIQKFSQLLHWGAWAKDHVRAYGLENTYKNSPVVLPARHPKLPPSKACFQGNTGNKSPELGLSVLNHVIDIGHPYWFRKFKLIIVDVQGKNCLTNFHGMDLTCDIMCSIVKKWQTMIEAHINVKTTNGYLIHLFYAQHQQVRQIHKKMMEIITQEVQTSDLEKVVNKKGNVTLTL</sequence>
<dbReference type="AlphaFoldDB" id="A0A212CPC2"/>
<evidence type="ECO:0000256" key="1">
    <source>
        <dbReference type="ARBA" id="ARBA00022490"/>
    </source>
</evidence>
<gene>
    <name evidence="4" type="ORF">Celaphus_00008569</name>
</gene>
<dbReference type="PANTHER" id="PTHR11830">
    <property type="entry name" value="40S RIBOSOMAL PROTEIN S3A"/>
    <property type="match status" value="1"/>
</dbReference>
<dbReference type="GO" id="GO:1990904">
    <property type="term" value="C:ribonucleoprotein complex"/>
    <property type="evidence" value="ECO:0007669"/>
    <property type="project" value="UniProtKB-KW"/>
</dbReference>
<proteinExistence type="predicted"/>
<dbReference type="GO" id="GO:0005840">
    <property type="term" value="C:ribosome"/>
    <property type="evidence" value="ECO:0007669"/>
    <property type="project" value="UniProtKB-KW"/>
</dbReference>
<dbReference type="Pfam" id="PF01015">
    <property type="entry name" value="Ribosomal_S3Ae"/>
    <property type="match status" value="1"/>
</dbReference>
<keyword evidence="5" id="KW-1185">Reference proteome</keyword>